<name>A0A852ZJI9_9ACTN</name>
<dbReference type="InterPro" id="IPR009061">
    <property type="entry name" value="DNA-bd_dom_put_sf"/>
</dbReference>
<dbReference type="RefSeq" id="WP_179790783.1">
    <property type="nucleotide sequence ID" value="NZ_BAAARR010000045.1"/>
</dbReference>
<dbReference type="Pfam" id="PF13411">
    <property type="entry name" value="MerR_1"/>
    <property type="match status" value="1"/>
</dbReference>
<organism evidence="3 4">
    <name type="scientific">Actinopolymorpha rutila</name>
    <dbReference type="NCBI Taxonomy" id="446787"/>
    <lineage>
        <taxon>Bacteria</taxon>
        <taxon>Bacillati</taxon>
        <taxon>Actinomycetota</taxon>
        <taxon>Actinomycetes</taxon>
        <taxon>Propionibacteriales</taxon>
        <taxon>Actinopolymorphaceae</taxon>
        <taxon>Actinopolymorpha</taxon>
    </lineage>
</organism>
<dbReference type="SUPFAM" id="SSF46955">
    <property type="entry name" value="Putative DNA-binding domain"/>
    <property type="match status" value="1"/>
</dbReference>
<dbReference type="PANTHER" id="PTHR30204">
    <property type="entry name" value="REDOX-CYCLING DRUG-SENSING TRANSCRIPTIONAL ACTIVATOR SOXR"/>
    <property type="match status" value="1"/>
</dbReference>
<dbReference type="Proteomes" id="UP000579605">
    <property type="component" value="Unassembled WGS sequence"/>
</dbReference>
<protein>
    <submittedName>
        <fullName evidence="3">DNA-binding transcriptional MerR regulator</fullName>
    </submittedName>
</protein>
<evidence type="ECO:0000256" key="1">
    <source>
        <dbReference type="ARBA" id="ARBA00023125"/>
    </source>
</evidence>
<feature type="domain" description="HTH merR-type" evidence="2">
    <location>
        <begin position="20"/>
        <end position="90"/>
    </location>
</feature>
<evidence type="ECO:0000313" key="4">
    <source>
        <dbReference type="Proteomes" id="UP000579605"/>
    </source>
</evidence>
<proteinExistence type="predicted"/>
<keyword evidence="1 3" id="KW-0238">DNA-binding</keyword>
<accession>A0A852ZJI9</accession>
<evidence type="ECO:0000313" key="3">
    <source>
        <dbReference type="EMBL" id="NYH93227.1"/>
    </source>
</evidence>
<sequence length="160" mass="17818">MLEVKPKSEALPDHAVPEAGLSIAEAAGRTGVSAHTLRYYERAGLVVTDVDRTAGGRRRYHQLDLDWILVCTRLRATGMPIKTIRRYAELVSAGRGNEEERLALLEAHRTEVLAQLADIQENLRLIDHKIDVYRGRLDAGDADQLWAPTPDGEARDRAGR</sequence>
<dbReference type="AlphaFoldDB" id="A0A852ZJI9"/>
<dbReference type="Gene3D" id="1.10.1660.10">
    <property type="match status" value="1"/>
</dbReference>
<reference evidence="3 4" key="1">
    <citation type="submission" date="2020-07" db="EMBL/GenBank/DDBJ databases">
        <title>Sequencing the genomes of 1000 actinobacteria strains.</title>
        <authorList>
            <person name="Klenk H.-P."/>
        </authorList>
    </citation>
    <scope>NUCLEOTIDE SEQUENCE [LARGE SCALE GENOMIC DNA]</scope>
    <source>
        <strain evidence="3 4">DSM 18448</strain>
    </source>
</reference>
<comment type="caution">
    <text evidence="3">The sequence shown here is derived from an EMBL/GenBank/DDBJ whole genome shotgun (WGS) entry which is preliminary data.</text>
</comment>
<dbReference type="GO" id="GO:0003700">
    <property type="term" value="F:DNA-binding transcription factor activity"/>
    <property type="evidence" value="ECO:0007669"/>
    <property type="project" value="InterPro"/>
</dbReference>
<dbReference type="SMART" id="SM00422">
    <property type="entry name" value="HTH_MERR"/>
    <property type="match status" value="1"/>
</dbReference>
<dbReference type="InterPro" id="IPR047057">
    <property type="entry name" value="MerR_fam"/>
</dbReference>
<evidence type="ECO:0000259" key="2">
    <source>
        <dbReference type="PROSITE" id="PS50937"/>
    </source>
</evidence>
<keyword evidence="4" id="KW-1185">Reference proteome</keyword>
<dbReference type="PANTHER" id="PTHR30204:SF98">
    <property type="entry name" value="HTH-TYPE TRANSCRIPTIONAL REGULATOR ADHR"/>
    <property type="match status" value="1"/>
</dbReference>
<dbReference type="PROSITE" id="PS00552">
    <property type="entry name" value="HTH_MERR_1"/>
    <property type="match status" value="1"/>
</dbReference>
<dbReference type="PROSITE" id="PS50937">
    <property type="entry name" value="HTH_MERR_2"/>
    <property type="match status" value="1"/>
</dbReference>
<dbReference type="GO" id="GO:0003677">
    <property type="term" value="F:DNA binding"/>
    <property type="evidence" value="ECO:0007669"/>
    <property type="project" value="UniProtKB-KW"/>
</dbReference>
<gene>
    <name evidence="3" type="ORF">F4554_005865</name>
</gene>
<dbReference type="EMBL" id="JACBZH010000001">
    <property type="protein sequence ID" value="NYH93227.1"/>
    <property type="molecule type" value="Genomic_DNA"/>
</dbReference>
<dbReference type="CDD" id="cd01109">
    <property type="entry name" value="HTH_YyaN"/>
    <property type="match status" value="1"/>
</dbReference>
<dbReference type="InterPro" id="IPR000551">
    <property type="entry name" value="MerR-type_HTH_dom"/>
</dbReference>